<keyword evidence="2" id="KW-1185">Reference proteome</keyword>
<reference evidence="1" key="1">
    <citation type="submission" date="2020-04" db="EMBL/GenBank/DDBJ databases">
        <authorList>
            <person name="Alioto T."/>
            <person name="Alioto T."/>
            <person name="Gomez Garrido J."/>
        </authorList>
    </citation>
    <scope>NUCLEOTIDE SEQUENCE</scope>
    <source>
        <strain evidence="1">A484AB</strain>
    </source>
</reference>
<organism evidence="1 2">
    <name type="scientific">Paramuricea clavata</name>
    <name type="common">Red gorgonian</name>
    <name type="synonym">Violescent sea-whip</name>
    <dbReference type="NCBI Taxonomy" id="317549"/>
    <lineage>
        <taxon>Eukaryota</taxon>
        <taxon>Metazoa</taxon>
        <taxon>Cnidaria</taxon>
        <taxon>Anthozoa</taxon>
        <taxon>Octocorallia</taxon>
        <taxon>Malacalcyonacea</taxon>
        <taxon>Plexauridae</taxon>
        <taxon>Paramuricea</taxon>
    </lineage>
</organism>
<sequence length="98" mass="10901">MHDKKSIDYDAEKEIKNIHQRRHMKKEEVPQVTYSLSRGHTTTGFKRNPLAVGAAVGSDKIQEAVVEKGIEVVGNAIDKQIANIEGAQNKSEAFLNSR</sequence>
<accession>A0A7D9J3S8</accession>
<evidence type="ECO:0000313" key="1">
    <source>
        <dbReference type="EMBL" id="CAB4021288.1"/>
    </source>
</evidence>
<evidence type="ECO:0000313" key="2">
    <source>
        <dbReference type="Proteomes" id="UP001152795"/>
    </source>
</evidence>
<dbReference type="Proteomes" id="UP001152795">
    <property type="component" value="Unassembled WGS sequence"/>
</dbReference>
<proteinExistence type="predicted"/>
<protein>
    <submittedName>
        <fullName evidence="1">Uncharacterized protein</fullName>
    </submittedName>
</protein>
<dbReference type="AlphaFoldDB" id="A0A7D9J3S8"/>
<feature type="non-terminal residue" evidence="1">
    <location>
        <position position="1"/>
    </location>
</feature>
<dbReference type="EMBL" id="CACRXK020011356">
    <property type="protein sequence ID" value="CAB4021288.1"/>
    <property type="molecule type" value="Genomic_DNA"/>
</dbReference>
<gene>
    <name evidence="1" type="ORF">PACLA_8A060950</name>
</gene>
<name>A0A7D9J3S8_PARCT</name>
<comment type="caution">
    <text evidence="1">The sequence shown here is derived from an EMBL/GenBank/DDBJ whole genome shotgun (WGS) entry which is preliminary data.</text>
</comment>